<feature type="compositionally biased region" description="Basic and acidic residues" evidence="1">
    <location>
        <begin position="136"/>
        <end position="145"/>
    </location>
</feature>
<evidence type="ECO:0000313" key="3">
    <source>
        <dbReference type="Proteomes" id="UP000770661"/>
    </source>
</evidence>
<accession>A0A8J4YJN8</accession>
<evidence type="ECO:0000313" key="2">
    <source>
        <dbReference type="EMBL" id="KAG0729383.1"/>
    </source>
</evidence>
<proteinExistence type="predicted"/>
<dbReference type="EMBL" id="JACEEZ010001266">
    <property type="protein sequence ID" value="KAG0729383.1"/>
    <property type="molecule type" value="Genomic_DNA"/>
</dbReference>
<evidence type="ECO:0000256" key="1">
    <source>
        <dbReference type="SAM" id="MobiDB-lite"/>
    </source>
</evidence>
<comment type="caution">
    <text evidence="2">The sequence shown here is derived from an EMBL/GenBank/DDBJ whole genome shotgun (WGS) entry which is preliminary data.</text>
</comment>
<keyword evidence="3" id="KW-1185">Reference proteome</keyword>
<feature type="region of interest" description="Disordered" evidence="1">
    <location>
        <begin position="133"/>
        <end position="172"/>
    </location>
</feature>
<feature type="compositionally biased region" description="Pro residues" evidence="1">
    <location>
        <begin position="150"/>
        <end position="161"/>
    </location>
</feature>
<organism evidence="2 3">
    <name type="scientific">Chionoecetes opilio</name>
    <name type="common">Atlantic snow crab</name>
    <name type="synonym">Cancer opilio</name>
    <dbReference type="NCBI Taxonomy" id="41210"/>
    <lineage>
        <taxon>Eukaryota</taxon>
        <taxon>Metazoa</taxon>
        <taxon>Ecdysozoa</taxon>
        <taxon>Arthropoda</taxon>
        <taxon>Crustacea</taxon>
        <taxon>Multicrustacea</taxon>
        <taxon>Malacostraca</taxon>
        <taxon>Eumalacostraca</taxon>
        <taxon>Eucarida</taxon>
        <taxon>Decapoda</taxon>
        <taxon>Pleocyemata</taxon>
        <taxon>Brachyura</taxon>
        <taxon>Eubrachyura</taxon>
        <taxon>Majoidea</taxon>
        <taxon>Majidae</taxon>
        <taxon>Chionoecetes</taxon>
    </lineage>
</organism>
<name>A0A8J4YJN8_CHIOP</name>
<reference evidence="2" key="1">
    <citation type="submission" date="2020-07" db="EMBL/GenBank/DDBJ databases">
        <title>The High-quality genome of the commercially important snow crab, Chionoecetes opilio.</title>
        <authorList>
            <person name="Jeong J.-H."/>
            <person name="Ryu S."/>
        </authorList>
    </citation>
    <scope>NUCLEOTIDE SEQUENCE</scope>
    <source>
        <strain evidence="2">MADBK_172401_WGS</strain>
        <tissue evidence="2">Digestive gland</tissue>
    </source>
</reference>
<sequence>MILAPLGPDVVFQPSYPSTHRLANHTVFSPFESIFGRVAPFSADRHIPVTERTLRLPPWANTFRAPWADSGGTARCAASTPPPSPAAIEPFLSWDAPFLVTTPPYLRSSQASPEMDGPFTVVRISKCLPGRYATDAGDRTAHGADAKPYTEPPDPPPPVLRHPPFQGCLVRT</sequence>
<dbReference type="Proteomes" id="UP000770661">
    <property type="component" value="Unassembled WGS sequence"/>
</dbReference>
<gene>
    <name evidence="2" type="ORF">GWK47_030433</name>
</gene>
<protein>
    <submittedName>
        <fullName evidence="2">Uncharacterized protein</fullName>
    </submittedName>
</protein>
<dbReference type="AlphaFoldDB" id="A0A8J4YJN8"/>